<dbReference type="Pfam" id="PF01471">
    <property type="entry name" value="PG_binding_1"/>
    <property type="match status" value="1"/>
</dbReference>
<keyword evidence="2 3" id="KW-0472">Membrane</keyword>
<dbReference type="InterPro" id="IPR006665">
    <property type="entry name" value="OmpA-like"/>
</dbReference>
<dbReference type="InterPro" id="IPR006664">
    <property type="entry name" value="OMP_bac"/>
</dbReference>
<feature type="domain" description="OmpA-like" evidence="4">
    <location>
        <begin position="239"/>
        <end position="347"/>
    </location>
</feature>
<evidence type="ECO:0000256" key="2">
    <source>
        <dbReference type="ARBA" id="ARBA00023136"/>
    </source>
</evidence>
<dbReference type="PRINTS" id="PR01021">
    <property type="entry name" value="OMPADOMAIN"/>
</dbReference>
<dbReference type="Proteomes" id="UP001501116">
    <property type="component" value="Unassembled WGS sequence"/>
</dbReference>
<proteinExistence type="predicted"/>
<gene>
    <name evidence="5" type="ORF">GCM10009754_24240</name>
</gene>
<dbReference type="EMBL" id="BAAANN010000008">
    <property type="protein sequence ID" value="GAA1954048.1"/>
    <property type="molecule type" value="Genomic_DNA"/>
</dbReference>
<dbReference type="Pfam" id="PF00691">
    <property type="entry name" value="OmpA"/>
    <property type="match status" value="1"/>
</dbReference>
<organism evidence="5 6">
    <name type="scientific">Amycolatopsis minnesotensis</name>
    <dbReference type="NCBI Taxonomy" id="337894"/>
    <lineage>
        <taxon>Bacteria</taxon>
        <taxon>Bacillati</taxon>
        <taxon>Actinomycetota</taxon>
        <taxon>Actinomycetes</taxon>
        <taxon>Pseudonocardiales</taxon>
        <taxon>Pseudonocardiaceae</taxon>
        <taxon>Amycolatopsis</taxon>
    </lineage>
</organism>
<dbReference type="Gene3D" id="3.30.1330.60">
    <property type="entry name" value="OmpA-like domain"/>
    <property type="match status" value="1"/>
</dbReference>
<dbReference type="Gene3D" id="1.10.101.10">
    <property type="entry name" value="PGBD-like superfamily/PGBD"/>
    <property type="match status" value="1"/>
</dbReference>
<protein>
    <recommendedName>
        <fullName evidence="4">OmpA-like domain-containing protein</fullName>
    </recommendedName>
</protein>
<dbReference type="SUPFAM" id="SSF47090">
    <property type="entry name" value="PGBD-like"/>
    <property type="match status" value="1"/>
</dbReference>
<dbReference type="PROSITE" id="PS51123">
    <property type="entry name" value="OMPA_2"/>
    <property type="match status" value="1"/>
</dbReference>
<reference evidence="6" key="1">
    <citation type="journal article" date="2019" name="Int. J. Syst. Evol. Microbiol.">
        <title>The Global Catalogue of Microorganisms (GCM) 10K type strain sequencing project: providing services to taxonomists for standard genome sequencing and annotation.</title>
        <authorList>
            <consortium name="The Broad Institute Genomics Platform"/>
            <consortium name="The Broad Institute Genome Sequencing Center for Infectious Disease"/>
            <person name="Wu L."/>
            <person name="Ma J."/>
        </authorList>
    </citation>
    <scope>NUCLEOTIDE SEQUENCE [LARGE SCALE GENOMIC DNA]</scope>
    <source>
        <strain evidence="6">JCM 14545</strain>
    </source>
</reference>
<name>A0ABP5BZH6_9PSEU</name>
<dbReference type="InterPro" id="IPR036737">
    <property type="entry name" value="OmpA-like_sf"/>
</dbReference>
<keyword evidence="6" id="KW-1185">Reference proteome</keyword>
<evidence type="ECO:0000259" key="4">
    <source>
        <dbReference type="PROSITE" id="PS51123"/>
    </source>
</evidence>
<accession>A0ABP5BZH6</accession>
<sequence>MVRPMLGDLELDQVQLVETDEDQVFTRHPVPGLEGDFLQDLGRRGARLRLAGVLTRPETSENLAALRAKFHAGEPVAFVSDISTATLVDRVLIEEMDVRELAGRPSMFEYAFGLREFTEAEPIDTDGVDVPPPPPPEVETGKLVVTVVVEGEPDFDMNRVGVTVRGTETESGAALARVLTNRTQDNVWFEDPFPAGEYTAEALVDDNLNPGGVPEALTGSAAVTVQDGQTASVTVVLRRGAKTATFFVIGFRFDKAFVEPCMRHVLRQVARFAEAHRDQRLLVVGHTDLVGDDAYNQALSERRGRATYAMLTFGHDPRASIAEWNELRRARPAGQTTTVRDTWGIREYQHMLGDLDYFHGDVGGDPVRTDEAVRRFQRDNGLTDDGVVGDDTWPALIEAYLSREPIDIPAAQLMPNANTAGCDHGPLRWLGCGEQDPVVNTQDAKRQNRRTELMFVRESEMPCQVPKPATLDLVPDGAGGGGWCLDDGTARTVDCFVVPHGGGAPTGPPDPHRPWFRVPAEPGTVPVEGTITFADGSPYTGQHVLTASDGEYLDGEVEKTRPPAIAGTPKPGRVAADGSFRYGHKLPGIYQIELDEGFVPRVEGQALGHVTGNRTCFRLGIPPAPVVAVSAAVAGVQPALTAPDVVVVRKQHTSPARRPVVLRATGAGPFTGRFTRSDLRVSFFDAVTGGNEITFNGIDNVFTDAQLLAGHTLFADGRSASAAVGDVTLTLQMTVGATPGLSVTRRMTSVELTVDIGLSRLAPGAEPPVLPAASKEAPGRAVQLADPLFRHERAMLIVRRVAPAGFTGSVSLAALSGRLAVWRQEVPVAGQVPLALPHVVAAAAIPAAGLRLFVDGTAVSAAAADTGLQLGLAGAEADGDHLRNTVVGVDVSREGTAAAPPLTAARFGVWDRAYDAAGNLLNGEAEAANFAGLDTRRFHFRVADAARAAEVRVEWRTLKANRTDDDAPPSRQLSLPETAPGAHRFISRGVLLVSDNVDRDQPVHSGLAAPHPDSGVRARGTSNHRLRRALVDGSVRAEYLAQPGVRLPVELPVFQRTPVDERRRLPVRVIRYTSADPAFLPATAAYRAAQFEHAFDRWRQVGLQIDPAAAVDRPIPAAALIGSRYPGAANNPQEQAVLADLIPVTPDNTLTVVFVDLSGANAYATVSNRLPVPVPGGGTVNLGERFFIFVGTRILDVDDETLAHELHHVLFNRFDTAVDRQFFTFNTAAPTGDPRNAGIALPDTRVYRRVQNLNAPDPDVDAANANILNWVRRRRTTRQPALGGTAAADTATGNTLVVPF</sequence>
<evidence type="ECO:0000256" key="3">
    <source>
        <dbReference type="PROSITE-ProRule" id="PRU00473"/>
    </source>
</evidence>
<evidence type="ECO:0000313" key="6">
    <source>
        <dbReference type="Proteomes" id="UP001501116"/>
    </source>
</evidence>
<dbReference type="InterPro" id="IPR036365">
    <property type="entry name" value="PGBD-like_sf"/>
</dbReference>
<dbReference type="InterPro" id="IPR002477">
    <property type="entry name" value="Peptidoglycan-bd-like"/>
</dbReference>
<dbReference type="CDD" id="cd07185">
    <property type="entry name" value="OmpA_C-like"/>
    <property type="match status" value="1"/>
</dbReference>
<dbReference type="InterPro" id="IPR036366">
    <property type="entry name" value="PGBDSf"/>
</dbReference>
<evidence type="ECO:0000313" key="5">
    <source>
        <dbReference type="EMBL" id="GAA1954048.1"/>
    </source>
</evidence>
<dbReference type="SUPFAM" id="SSF103088">
    <property type="entry name" value="OmpA-like"/>
    <property type="match status" value="1"/>
</dbReference>
<comment type="caution">
    <text evidence="5">The sequence shown here is derived from an EMBL/GenBank/DDBJ whole genome shotgun (WGS) entry which is preliminary data.</text>
</comment>
<comment type="subcellular location">
    <subcellularLocation>
        <location evidence="1">Membrane</location>
    </subcellularLocation>
</comment>
<evidence type="ECO:0000256" key="1">
    <source>
        <dbReference type="ARBA" id="ARBA00004370"/>
    </source>
</evidence>